<evidence type="ECO:0000256" key="1">
    <source>
        <dbReference type="ARBA" id="ARBA00005709"/>
    </source>
</evidence>
<keyword evidence="6" id="KW-0966">Cell projection</keyword>
<organism evidence="6 7">
    <name type="scientific">Pseudoduganella albidiflava</name>
    <dbReference type="NCBI Taxonomy" id="321983"/>
    <lineage>
        <taxon>Bacteria</taxon>
        <taxon>Pseudomonadati</taxon>
        <taxon>Pseudomonadota</taxon>
        <taxon>Betaproteobacteria</taxon>
        <taxon>Burkholderiales</taxon>
        <taxon>Oxalobacteraceae</taxon>
        <taxon>Telluria group</taxon>
        <taxon>Pseudoduganella</taxon>
    </lineage>
</organism>
<comment type="function">
    <text evidence="3">Flagellin is the subunit protein which polymerizes to form the filaments of bacterial flagella.</text>
</comment>
<keyword evidence="3" id="KW-0964">Secreted</keyword>
<accession>A0ABX5S4Y4</accession>
<evidence type="ECO:0000259" key="5">
    <source>
        <dbReference type="Pfam" id="PF00700"/>
    </source>
</evidence>
<evidence type="ECO:0000313" key="6">
    <source>
        <dbReference type="EMBL" id="QBI05291.1"/>
    </source>
</evidence>
<protein>
    <recommendedName>
        <fullName evidence="3">Flagellin</fullName>
    </recommendedName>
</protein>
<sequence length="301" mass="31826">MLSLHTNPASNAALNGLRKSAQSLATAQDRLGTGKRINSARDDAAGLQVATRLKTQSSGMAAAMRNLQNSTSMLQTGDALLGEIGNLLTRMSDLAIQAADGSFTQADREAMHAEYVGLSEQVLDVMNESRYAGTYLFRYVVAPPGPDGPGTFGVGPVTFQIGSSTEESVTVDFRNPLGRINTALYYAIDNGNLHDHPQDGPDTELLSAEAANLMVGKLVEAQQSVLDLRSTLGALGNRFEAAYDNLAQTKLNTDAAAGQIADADFATEVAAMTTSQMLTQSGTAMLKQTSSMSRLVMSLIE</sequence>
<dbReference type="SUPFAM" id="SSF64518">
    <property type="entry name" value="Phase 1 flagellin"/>
    <property type="match status" value="1"/>
</dbReference>
<comment type="similarity">
    <text evidence="1 3">Belongs to the bacterial flagellin family.</text>
</comment>
<keyword evidence="2 3" id="KW-0975">Bacterial flagellum</keyword>
<evidence type="ECO:0000256" key="3">
    <source>
        <dbReference type="RuleBase" id="RU362073"/>
    </source>
</evidence>
<evidence type="ECO:0000313" key="7">
    <source>
        <dbReference type="Proteomes" id="UP000292307"/>
    </source>
</evidence>
<name>A0ABX5S4Y4_9BURK</name>
<proteinExistence type="inferred from homology"/>
<evidence type="ECO:0000259" key="4">
    <source>
        <dbReference type="Pfam" id="PF00669"/>
    </source>
</evidence>
<comment type="subcellular location">
    <subcellularLocation>
        <location evidence="3">Secreted</location>
    </subcellularLocation>
    <subcellularLocation>
        <location evidence="3">Bacterial flagellum</location>
    </subcellularLocation>
</comment>
<dbReference type="Proteomes" id="UP000292307">
    <property type="component" value="Chromosome"/>
</dbReference>
<gene>
    <name evidence="6" type="ORF">EYF70_25680</name>
</gene>
<dbReference type="InterPro" id="IPR001029">
    <property type="entry name" value="Flagellin_N"/>
</dbReference>
<feature type="domain" description="Flagellin N-terminal" evidence="4">
    <location>
        <begin position="6"/>
        <end position="138"/>
    </location>
</feature>
<dbReference type="EMBL" id="CP036401">
    <property type="protein sequence ID" value="QBI05291.1"/>
    <property type="molecule type" value="Genomic_DNA"/>
</dbReference>
<evidence type="ECO:0000256" key="2">
    <source>
        <dbReference type="ARBA" id="ARBA00023143"/>
    </source>
</evidence>
<keyword evidence="6" id="KW-0969">Cilium</keyword>
<dbReference type="InterPro" id="IPR001492">
    <property type="entry name" value="Flagellin"/>
</dbReference>
<dbReference type="Gene3D" id="1.20.1330.10">
    <property type="entry name" value="f41 fragment of flagellin, N-terminal domain"/>
    <property type="match status" value="1"/>
</dbReference>
<keyword evidence="6" id="KW-0282">Flagellum</keyword>
<dbReference type="InterPro" id="IPR046358">
    <property type="entry name" value="Flagellin_C"/>
</dbReference>
<dbReference type="PANTHER" id="PTHR42792">
    <property type="entry name" value="FLAGELLIN"/>
    <property type="match status" value="1"/>
</dbReference>
<dbReference type="Pfam" id="PF00669">
    <property type="entry name" value="Flagellin_N"/>
    <property type="match status" value="1"/>
</dbReference>
<keyword evidence="7" id="KW-1185">Reference proteome</keyword>
<dbReference type="PANTHER" id="PTHR42792:SF2">
    <property type="entry name" value="FLAGELLIN"/>
    <property type="match status" value="1"/>
</dbReference>
<dbReference type="PRINTS" id="PR00207">
    <property type="entry name" value="FLAGELLIN"/>
</dbReference>
<feature type="domain" description="Flagellin C-terminal" evidence="5">
    <location>
        <begin position="220"/>
        <end position="300"/>
    </location>
</feature>
<reference evidence="6 7" key="1">
    <citation type="submission" date="2019-02" db="EMBL/GenBank/DDBJ databases">
        <title>Draft Genome Sequences of Six Type Strains of the Genus Massilia.</title>
        <authorList>
            <person name="Miess H."/>
            <person name="Frediansyhah A."/>
            <person name="Gross H."/>
        </authorList>
    </citation>
    <scope>NUCLEOTIDE SEQUENCE [LARGE SCALE GENOMIC DNA]</scope>
    <source>
        <strain evidence="6 7">DSM 17472</strain>
    </source>
</reference>
<dbReference type="Pfam" id="PF00700">
    <property type="entry name" value="Flagellin_C"/>
    <property type="match status" value="1"/>
</dbReference>